<dbReference type="SUPFAM" id="SSF47413">
    <property type="entry name" value="lambda repressor-like DNA-binding domains"/>
    <property type="match status" value="1"/>
</dbReference>
<dbReference type="InterPro" id="IPR001387">
    <property type="entry name" value="Cro/C1-type_HTH"/>
</dbReference>
<gene>
    <name evidence="2" type="ORF">REJC140_00504</name>
</gene>
<dbReference type="Gene3D" id="1.10.260.40">
    <property type="entry name" value="lambda repressor-like DNA-binding domains"/>
    <property type="match status" value="1"/>
</dbReference>
<comment type="caution">
    <text evidence="2">The sequence shown here is derived from an EMBL/GenBank/DDBJ whole genome shotgun (WGS) entry which is preliminary data.</text>
</comment>
<protein>
    <submittedName>
        <fullName evidence="2">XRE family transcriptional regulator</fullName>
    </submittedName>
</protein>
<dbReference type="InterPro" id="IPR010982">
    <property type="entry name" value="Lambda_DNA-bd_dom_sf"/>
</dbReference>
<feature type="domain" description="HTH cro/C1-type" evidence="1">
    <location>
        <begin position="8"/>
        <end position="61"/>
    </location>
</feature>
<dbReference type="CDD" id="cd00093">
    <property type="entry name" value="HTH_XRE"/>
    <property type="match status" value="1"/>
</dbReference>
<dbReference type="PROSITE" id="PS50943">
    <property type="entry name" value="HTH_CROC1"/>
    <property type="match status" value="1"/>
</dbReference>
<dbReference type="EMBL" id="CABFWF030000001">
    <property type="protein sequence ID" value="CAD7024638.1"/>
    <property type="molecule type" value="Genomic_DNA"/>
</dbReference>
<proteinExistence type="predicted"/>
<organism evidence="2 3">
    <name type="scientific">Pseudorhizobium endolithicum</name>
    <dbReference type="NCBI Taxonomy" id="1191678"/>
    <lineage>
        <taxon>Bacteria</taxon>
        <taxon>Pseudomonadati</taxon>
        <taxon>Pseudomonadota</taxon>
        <taxon>Alphaproteobacteria</taxon>
        <taxon>Hyphomicrobiales</taxon>
        <taxon>Rhizobiaceae</taxon>
        <taxon>Rhizobium/Agrobacterium group</taxon>
        <taxon>Pseudorhizobium</taxon>
    </lineage>
</organism>
<evidence type="ECO:0000259" key="1">
    <source>
        <dbReference type="PROSITE" id="PS50943"/>
    </source>
</evidence>
<accession>A0ABN7JDJ3</accession>
<name>A0ABN7JDJ3_9HYPH</name>
<reference evidence="2 3" key="1">
    <citation type="submission" date="2020-11" db="EMBL/GenBank/DDBJ databases">
        <authorList>
            <person name="Lassalle F."/>
        </authorList>
    </citation>
    <scope>NUCLEOTIDE SEQUENCE [LARGE SCALE GENOMIC DNA]</scope>
    <source>
        <strain evidence="2 3">JC140</strain>
    </source>
</reference>
<evidence type="ECO:0000313" key="2">
    <source>
        <dbReference type="EMBL" id="CAD7024638.1"/>
    </source>
</evidence>
<sequence>MIKGAQCRAARALVGISTEKLAKLANVDAAVIQAFELKIARPSADIIRKLERALEYAGAVFLPEASDGVGVGVRLKFDSATARRLAILENEGGIVRPDRLAWP</sequence>
<dbReference type="Pfam" id="PF01381">
    <property type="entry name" value="HTH_3"/>
    <property type="match status" value="1"/>
</dbReference>
<evidence type="ECO:0000313" key="3">
    <source>
        <dbReference type="Proteomes" id="UP000606921"/>
    </source>
</evidence>
<dbReference type="Proteomes" id="UP000606921">
    <property type="component" value="Unassembled WGS sequence"/>
</dbReference>
<keyword evidence="3" id="KW-1185">Reference proteome</keyword>
<dbReference type="RefSeq" id="WP_142520030.1">
    <property type="nucleotide sequence ID" value="NZ_CABFWF030000001.1"/>
</dbReference>